<proteinExistence type="predicted"/>
<feature type="compositionally biased region" description="Polar residues" evidence="1">
    <location>
        <begin position="162"/>
        <end position="176"/>
    </location>
</feature>
<dbReference type="GO" id="GO:0005634">
    <property type="term" value="C:nucleus"/>
    <property type="evidence" value="ECO:0007669"/>
    <property type="project" value="TreeGrafter"/>
</dbReference>
<evidence type="ECO:0000256" key="1">
    <source>
        <dbReference type="SAM" id="MobiDB-lite"/>
    </source>
</evidence>
<feature type="compositionally biased region" description="Low complexity" evidence="1">
    <location>
        <begin position="324"/>
        <end position="337"/>
    </location>
</feature>
<accession>A0A183NW35</accession>
<reference evidence="2 3" key="1">
    <citation type="submission" date="2018-11" db="EMBL/GenBank/DDBJ databases">
        <authorList>
            <consortium name="Pathogen Informatics"/>
        </authorList>
    </citation>
    <scope>NUCLEOTIDE SEQUENCE [LARGE SCALE GENOMIC DNA]</scope>
    <source>
        <strain>Denwood</strain>
        <strain evidence="3">Zambia</strain>
    </source>
</reference>
<feature type="compositionally biased region" description="Polar residues" evidence="1">
    <location>
        <begin position="230"/>
        <end position="248"/>
    </location>
</feature>
<evidence type="ECO:0000313" key="2">
    <source>
        <dbReference type="EMBL" id="VDP33273.1"/>
    </source>
</evidence>
<dbReference type="GO" id="GO:0005737">
    <property type="term" value="C:cytoplasm"/>
    <property type="evidence" value="ECO:0007669"/>
    <property type="project" value="TreeGrafter"/>
</dbReference>
<dbReference type="AlphaFoldDB" id="A0A183NW35"/>
<dbReference type="PANTHER" id="PTHR46583:SF2">
    <property type="entry name" value="RGS DOMAIN-CONTAINING PROTEIN"/>
    <property type="match status" value="1"/>
</dbReference>
<feature type="region of interest" description="Disordered" evidence="1">
    <location>
        <begin position="221"/>
        <end position="256"/>
    </location>
</feature>
<dbReference type="Proteomes" id="UP000269396">
    <property type="component" value="Unassembled WGS sequence"/>
</dbReference>
<dbReference type="GO" id="GO:0001965">
    <property type="term" value="F:G-protein alpha-subunit binding"/>
    <property type="evidence" value="ECO:0007669"/>
    <property type="project" value="InterPro"/>
</dbReference>
<gene>
    <name evidence="2" type="ORF">SMTD_LOCUS6321</name>
</gene>
<dbReference type="STRING" id="31246.A0A183NW35"/>
<protein>
    <submittedName>
        <fullName evidence="2">Uncharacterized protein</fullName>
    </submittedName>
</protein>
<dbReference type="InterPro" id="IPR042651">
    <property type="entry name" value="Rgs22"/>
</dbReference>
<dbReference type="GO" id="GO:0009966">
    <property type="term" value="P:regulation of signal transduction"/>
    <property type="evidence" value="ECO:0007669"/>
    <property type="project" value="InterPro"/>
</dbReference>
<dbReference type="PANTHER" id="PTHR46583">
    <property type="entry name" value="REGULATOR OF G-PROTEIN SIGNALING 22"/>
    <property type="match status" value="1"/>
</dbReference>
<feature type="region of interest" description="Disordered" evidence="1">
    <location>
        <begin position="149"/>
        <end position="180"/>
    </location>
</feature>
<name>A0A183NW35_9TREM</name>
<feature type="region of interest" description="Disordered" evidence="1">
    <location>
        <begin position="291"/>
        <end position="337"/>
    </location>
</feature>
<feature type="compositionally biased region" description="Low complexity" evidence="1">
    <location>
        <begin position="297"/>
        <end position="315"/>
    </location>
</feature>
<feature type="non-terminal residue" evidence="2">
    <location>
        <position position="337"/>
    </location>
</feature>
<dbReference type="EMBL" id="UZAL01027525">
    <property type="protein sequence ID" value="VDP33273.1"/>
    <property type="molecule type" value="Genomic_DNA"/>
</dbReference>
<keyword evidence="3" id="KW-1185">Reference proteome</keyword>
<sequence>MDLLANFNDLEECLISDDLFENYFNYFLSLPVFSLKLQYNRLSGEFTLTDSHELDTKESSRLGLSEEDRERVIKWAESERLPYFMRSDVYRELLLCKFLIAPLELNTDLIDYWEPFSADLASTLGCHPGVSRHTYNSWTTDLSTYDDEAESSYDYSSEKNSKSTPINSNQSNNETPNIVKESVSYESFDTLKSERRRSREYSKYFKTRRLTMFECNLGKMNDLNRPSPLIEQTSCDENSHTTSNNNNDINKKYRRQSEPIKSLNYYYHPYSYSKNDPFRTIEQIQQSLKQLNEGKLNSSKTSSTTTTTTNSSSSSKKSKSLIFNIDNNSDNCNSNGD</sequence>
<organism evidence="2 3">
    <name type="scientific">Schistosoma mattheei</name>
    <dbReference type="NCBI Taxonomy" id="31246"/>
    <lineage>
        <taxon>Eukaryota</taxon>
        <taxon>Metazoa</taxon>
        <taxon>Spiralia</taxon>
        <taxon>Lophotrochozoa</taxon>
        <taxon>Platyhelminthes</taxon>
        <taxon>Trematoda</taxon>
        <taxon>Digenea</taxon>
        <taxon>Strigeidida</taxon>
        <taxon>Schistosomatoidea</taxon>
        <taxon>Schistosomatidae</taxon>
        <taxon>Schistosoma</taxon>
    </lineage>
</organism>
<evidence type="ECO:0000313" key="3">
    <source>
        <dbReference type="Proteomes" id="UP000269396"/>
    </source>
</evidence>